<evidence type="ECO:0000256" key="5">
    <source>
        <dbReference type="ARBA" id="ARBA00022833"/>
    </source>
</evidence>
<keyword evidence="3 11" id="KW-0732">Signal</keyword>
<feature type="binding site" evidence="10">
    <location>
        <position position="131"/>
    </location>
    <ligand>
        <name>Zn(2+)</name>
        <dbReference type="ChEBI" id="CHEBI:29105"/>
        <note>catalytic</note>
    </ligand>
</feature>
<dbReference type="PRINTS" id="PR00480">
    <property type="entry name" value="ASTACIN"/>
</dbReference>
<dbReference type="EC" id="3.4.24.-" evidence="11"/>
<dbReference type="PANTHER" id="PTHR10127:SF903">
    <property type="entry name" value="MEPRIN A SUBUNIT"/>
    <property type="match status" value="1"/>
</dbReference>
<dbReference type="AlphaFoldDB" id="A0ABD1JAP9"/>
<dbReference type="Pfam" id="PF01400">
    <property type="entry name" value="Astacin"/>
    <property type="match status" value="1"/>
</dbReference>
<dbReference type="GO" id="GO:0008270">
    <property type="term" value="F:zinc ion binding"/>
    <property type="evidence" value="ECO:0007669"/>
    <property type="project" value="UniProtKB-UniRule"/>
</dbReference>
<evidence type="ECO:0000256" key="3">
    <source>
        <dbReference type="ARBA" id="ARBA00022729"/>
    </source>
</evidence>
<evidence type="ECO:0000256" key="12">
    <source>
        <dbReference type="SAM" id="MobiDB-lite"/>
    </source>
</evidence>
<keyword evidence="6 10" id="KW-0482">Metalloprotease</keyword>
<keyword evidence="8" id="KW-1015">Disulfide bond</keyword>
<dbReference type="Gene3D" id="3.40.390.10">
    <property type="entry name" value="Collagenase (Catalytic Domain)"/>
    <property type="match status" value="1"/>
</dbReference>
<feature type="active site" evidence="10">
    <location>
        <position position="132"/>
    </location>
</feature>
<dbReference type="PANTHER" id="PTHR10127">
    <property type="entry name" value="DISCOIDIN, CUB, EGF, LAMININ , AND ZINC METALLOPROTEASE DOMAIN CONTAINING"/>
    <property type="match status" value="1"/>
</dbReference>
<dbReference type="SUPFAM" id="SSF49599">
    <property type="entry name" value="TRAF domain-like"/>
    <property type="match status" value="1"/>
</dbReference>
<comment type="caution">
    <text evidence="10">Lacks conserved residue(s) required for the propagation of feature annotation.</text>
</comment>
<dbReference type="InterPro" id="IPR013320">
    <property type="entry name" value="ConA-like_dom_sf"/>
</dbReference>
<evidence type="ECO:0000313" key="16">
    <source>
        <dbReference type="Proteomes" id="UP001591681"/>
    </source>
</evidence>
<dbReference type="GO" id="GO:0004222">
    <property type="term" value="F:metalloendopeptidase activity"/>
    <property type="evidence" value="ECO:0007669"/>
    <property type="project" value="UniProtKB-UniRule"/>
</dbReference>
<dbReference type="InterPro" id="IPR001506">
    <property type="entry name" value="Peptidase_M12A"/>
</dbReference>
<comment type="cofactor">
    <cofactor evidence="10 11">
        <name>Zn(2+)</name>
        <dbReference type="ChEBI" id="CHEBI:29105"/>
    </cofactor>
    <text evidence="10 11">Binds 1 zinc ion per subunit.</text>
</comment>
<feature type="domain" description="MAM" evidence="13">
    <location>
        <begin position="242"/>
        <end position="400"/>
    </location>
</feature>
<dbReference type="InterPro" id="IPR024079">
    <property type="entry name" value="MetalloPept_cat_dom_sf"/>
</dbReference>
<protein>
    <recommendedName>
        <fullName evidence="11">Metalloendopeptidase</fullName>
        <ecNumber evidence="11">3.4.24.-</ecNumber>
    </recommendedName>
</protein>
<dbReference type="PROSITE" id="PS50060">
    <property type="entry name" value="MAM_2"/>
    <property type="match status" value="1"/>
</dbReference>
<evidence type="ECO:0000256" key="8">
    <source>
        <dbReference type="ARBA" id="ARBA00023157"/>
    </source>
</evidence>
<proteinExistence type="predicted"/>
<feature type="compositionally biased region" description="Basic and acidic residues" evidence="12">
    <location>
        <begin position="267"/>
        <end position="283"/>
    </location>
</feature>
<evidence type="ECO:0000256" key="10">
    <source>
        <dbReference type="PROSITE-ProRule" id="PRU01211"/>
    </source>
</evidence>
<evidence type="ECO:0000256" key="7">
    <source>
        <dbReference type="ARBA" id="ARBA00023145"/>
    </source>
</evidence>
<dbReference type="Pfam" id="PF00629">
    <property type="entry name" value="MAM"/>
    <property type="match status" value="1"/>
</dbReference>
<feature type="region of interest" description="Disordered" evidence="12">
    <location>
        <begin position="267"/>
        <end position="292"/>
    </location>
</feature>
<feature type="binding site" evidence="10">
    <location>
        <position position="141"/>
    </location>
    <ligand>
        <name>Zn(2+)</name>
        <dbReference type="ChEBI" id="CHEBI:29105"/>
        <note>catalytic</note>
    </ligand>
</feature>
<dbReference type="SUPFAM" id="SSF55486">
    <property type="entry name" value="Metalloproteases ('zincins'), catalytic domain"/>
    <property type="match status" value="1"/>
</dbReference>
<evidence type="ECO:0000256" key="2">
    <source>
        <dbReference type="ARBA" id="ARBA00022723"/>
    </source>
</evidence>
<feature type="domain" description="Peptidase M12A" evidence="14">
    <location>
        <begin position="41"/>
        <end position="235"/>
    </location>
</feature>
<dbReference type="CDD" id="cd06263">
    <property type="entry name" value="MAM"/>
    <property type="match status" value="1"/>
</dbReference>
<organism evidence="15 16">
    <name type="scientific">Coilia grayii</name>
    <name type="common">Gray's grenadier anchovy</name>
    <dbReference type="NCBI Taxonomy" id="363190"/>
    <lineage>
        <taxon>Eukaryota</taxon>
        <taxon>Metazoa</taxon>
        <taxon>Chordata</taxon>
        <taxon>Craniata</taxon>
        <taxon>Vertebrata</taxon>
        <taxon>Euteleostomi</taxon>
        <taxon>Actinopterygii</taxon>
        <taxon>Neopterygii</taxon>
        <taxon>Teleostei</taxon>
        <taxon>Clupei</taxon>
        <taxon>Clupeiformes</taxon>
        <taxon>Clupeoidei</taxon>
        <taxon>Engraulidae</taxon>
        <taxon>Coilinae</taxon>
        <taxon>Coilia</taxon>
    </lineage>
</organism>
<dbReference type="Gene3D" id="2.60.210.10">
    <property type="entry name" value="Apoptosis, Tumor Necrosis Factor Receptor Associated Protein 2, Chain A"/>
    <property type="match status" value="1"/>
</dbReference>
<dbReference type="GO" id="GO:0006508">
    <property type="term" value="P:proteolysis"/>
    <property type="evidence" value="ECO:0007669"/>
    <property type="project" value="UniProtKB-KW"/>
</dbReference>
<dbReference type="PRINTS" id="PR00020">
    <property type="entry name" value="MAMDOMAIN"/>
</dbReference>
<evidence type="ECO:0000313" key="15">
    <source>
        <dbReference type="EMBL" id="KAL2084260.1"/>
    </source>
</evidence>
<keyword evidence="16" id="KW-1185">Reference proteome</keyword>
<sequence>MSVTVSCLFLFYWPSAATGSALKNQKLSFYGRGQAKSNLRSSTLDENRRWPTSVPYLLDSSLGVHAKGIILQAFEQFRLKTCIDFSPRINEDYFIDIQKQSGCYSYVGKVFSGGQTVSIGLGCAFVDIVEHELLHALGFYHEQSRYDRDDHVTIVWNNIIEGYANNFNKVSEEYSSLLNTSYDYTSVMHYDGYAFTNGNGSTILTKNPEFQDVIGKSVEMSSTDALELNRLYHCNVSVSFLEHCSFDDEGLCELAVCSRGSSGWERVNRADGGPHSDHTRLGTDSEGEEGDSTRLITRRMTPSTPCQIQCLQFYYYYSGNETDQLNIWIREFDSEEDVQGTRMLMGQITGSPADYWQIHHVPLNATKTFQVEFEGRKGAGSSGGGFSVDDINLSETECPHQTWQIRNFEELLNTSAYDTIIYSPRYYSRDGYGYQYLVILRTTFFGLYVRLVSGDYDEQLEWPLAWRQFQALMVDQNPHMQQRMSKPQSLTTDPAAMNNWRFMNLDDLRKRDFLKGGDAVFSFVMQDIRPLFTNNSLPCTGIPQQNFTSVPEDSDYSCSRVIRATTPTTPTTTMTTTTITTTTSTTNPDTEGPDVDGK</sequence>
<feature type="compositionally biased region" description="Low complexity" evidence="12">
    <location>
        <begin position="567"/>
        <end position="590"/>
    </location>
</feature>
<dbReference type="SMART" id="SM00137">
    <property type="entry name" value="MAM"/>
    <property type="match status" value="1"/>
</dbReference>
<feature type="region of interest" description="Disordered" evidence="12">
    <location>
        <begin position="567"/>
        <end position="598"/>
    </location>
</feature>
<dbReference type="InterPro" id="IPR008974">
    <property type="entry name" value="TRAF-like"/>
</dbReference>
<keyword evidence="5 10" id="KW-0862">Zinc</keyword>
<name>A0ABD1JAP9_9TELE</name>
<keyword evidence="4 10" id="KW-0378">Hydrolase</keyword>
<dbReference type="InterPro" id="IPR000998">
    <property type="entry name" value="MAM_dom"/>
</dbReference>
<evidence type="ECO:0000256" key="9">
    <source>
        <dbReference type="ARBA" id="ARBA00023180"/>
    </source>
</evidence>
<dbReference type="SMART" id="SM00235">
    <property type="entry name" value="ZnMc"/>
    <property type="match status" value="1"/>
</dbReference>
<dbReference type="PROSITE" id="PS51864">
    <property type="entry name" value="ASTACIN"/>
    <property type="match status" value="1"/>
</dbReference>
<keyword evidence="7" id="KW-0865">Zymogen</keyword>
<dbReference type="SUPFAM" id="SSF49899">
    <property type="entry name" value="Concanavalin A-like lectins/glucanases"/>
    <property type="match status" value="1"/>
</dbReference>
<dbReference type="InterPro" id="IPR002083">
    <property type="entry name" value="MATH/TRAF_dom"/>
</dbReference>
<evidence type="ECO:0000256" key="6">
    <source>
        <dbReference type="ARBA" id="ARBA00023049"/>
    </source>
</evidence>
<gene>
    <name evidence="15" type="ORF">ACEWY4_019778</name>
</gene>
<accession>A0ABD1JAP9</accession>
<comment type="caution">
    <text evidence="15">The sequence shown here is derived from an EMBL/GenBank/DDBJ whole genome shotgun (WGS) entry which is preliminary data.</text>
</comment>
<feature type="chain" id="PRO_5044527699" description="Metalloendopeptidase" evidence="11">
    <location>
        <begin position="20"/>
        <end position="598"/>
    </location>
</feature>
<evidence type="ECO:0000256" key="11">
    <source>
        <dbReference type="RuleBase" id="RU361183"/>
    </source>
</evidence>
<dbReference type="Gene3D" id="2.60.120.200">
    <property type="match status" value="1"/>
</dbReference>
<feature type="signal peptide" evidence="11">
    <location>
        <begin position="1"/>
        <end position="19"/>
    </location>
</feature>
<evidence type="ECO:0000259" key="13">
    <source>
        <dbReference type="PROSITE" id="PS50060"/>
    </source>
</evidence>
<keyword evidence="9" id="KW-0325">Glycoprotein</keyword>
<reference evidence="15 16" key="1">
    <citation type="submission" date="2024-09" db="EMBL/GenBank/DDBJ databases">
        <title>A chromosome-level genome assembly of Gray's grenadier anchovy, Coilia grayii.</title>
        <authorList>
            <person name="Fu Z."/>
        </authorList>
    </citation>
    <scope>NUCLEOTIDE SEQUENCE [LARGE SCALE GENOMIC DNA]</scope>
    <source>
        <strain evidence="15">G4</strain>
        <tissue evidence="15">Muscle</tissue>
    </source>
</reference>
<keyword evidence="2 10" id="KW-0479">Metal-binding</keyword>
<feature type="binding site" evidence="10">
    <location>
        <position position="135"/>
    </location>
    <ligand>
        <name>Zn(2+)</name>
        <dbReference type="ChEBI" id="CHEBI:29105"/>
        <note>catalytic</note>
    </ligand>
</feature>
<dbReference type="InterPro" id="IPR006026">
    <property type="entry name" value="Peptidase_Metallo"/>
</dbReference>
<evidence type="ECO:0000256" key="4">
    <source>
        <dbReference type="ARBA" id="ARBA00022801"/>
    </source>
</evidence>
<dbReference type="Pfam" id="PF22486">
    <property type="entry name" value="MATH_2"/>
    <property type="match status" value="1"/>
</dbReference>
<dbReference type="FunFam" id="3.40.390.10:FF:000015">
    <property type="entry name" value="Meprin A subunit"/>
    <property type="match status" value="1"/>
</dbReference>
<keyword evidence="1 10" id="KW-0645">Protease</keyword>
<evidence type="ECO:0000259" key="14">
    <source>
        <dbReference type="PROSITE" id="PS51864"/>
    </source>
</evidence>
<evidence type="ECO:0000256" key="1">
    <source>
        <dbReference type="ARBA" id="ARBA00022670"/>
    </source>
</evidence>
<dbReference type="EMBL" id="JBHFQA010000017">
    <property type="protein sequence ID" value="KAL2084260.1"/>
    <property type="molecule type" value="Genomic_DNA"/>
</dbReference>
<dbReference type="Proteomes" id="UP001591681">
    <property type="component" value="Unassembled WGS sequence"/>
</dbReference>